<evidence type="ECO:0000313" key="2">
    <source>
        <dbReference type="EMBL" id="KAK5527762.1"/>
    </source>
</evidence>
<feature type="region of interest" description="Disordered" evidence="1">
    <location>
        <begin position="69"/>
        <end position="112"/>
    </location>
</feature>
<protein>
    <submittedName>
        <fullName evidence="2">Uncharacterized protein</fullName>
    </submittedName>
</protein>
<gene>
    <name evidence="2" type="ORF">LTR25_010893</name>
</gene>
<evidence type="ECO:0000313" key="3">
    <source>
        <dbReference type="Proteomes" id="UP001345827"/>
    </source>
</evidence>
<dbReference type="EMBL" id="JAXLQG010000033">
    <property type="protein sequence ID" value="KAK5527762.1"/>
    <property type="molecule type" value="Genomic_DNA"/>
</dbReference>
<accession>A0AAV9PSK9</accession>
<comment type="caution">
    <text evidence="2">The sequence shown here is derived from an EMBL/GenBank/DDBJ whole genome shotgun (WGS) entry which is preliminary data.</text>
</comment>
<name>A0AAV9PSK9_9PEZI</name>
<dbReference type="AlphaFoldDB" id="A0AAV9PSK9"/>
<evidence type="ECO:0000256" key="1">
    <source>
        <dbReference type="SAM" id="MobiDB-lite"/>
    </source>
</evidence>
<reference evidence="2 3" key="1">
    <citation type="submission" date="2023-06" db="EMBL/GenBank/DDBJ databases">
        <title>Black Yeasts Isolated from many extreme environments.</title>
        <authorList>
            <person name="Coleine C."/>
            <person name="Stajich J.E."/>
            <person name="Selbmann L."/>
        </authorList>
    </citation>
    <scope>NUCLEOTIDE SEQUENCE [LARGE SCALE GENOMIC DNA]</scope>
    <source>
        <strain evidence="2 3">CCFEE 5887</strain>
    </source>
</reference>
<organism evidence="2 3">
    <name type="scientific">Vermiconidia calcicola</name>
    <dbReference type="NCBI Taxonomy" id="1690605"/>
    <lineage>
        <taxon>Eukaryota</taxon>
        <taxon>Fungi</taxon>
        <taxon>Dikarya</taxon>
        <taxon>Ascomycota</taxon>
        <taxon>Pezizomycotina</taxon>
        <taxon>Dothideomycetes</taxon>
        <taxon>Dothideomycetidae</taxon>
        <taxon>Mycosphaerellales</taxon>
        <taxon>Extremaceae</taxon>
        <taxon>Vermiconidia</taxon>
    </lineage>
</organism>
<sequence length="112" mass="12130">MAATEFSKLPSFDSLENKRRFWAASARSEIITGEQVCLNWDIKKLETPGFGREAARHVIKSIPNYEGIAWDDEGTSIPKPARHGMGSATSPQSATTGKATSSTVGTTSEEIK</sequence>
<feature type="compositionally biased region" description="Polar residues" evidence="1">
    <location>
        <begin position="87"/>
        <end position="112"/>
    </location>
</feature>
<proteinExistence type="predicted"/>
<dbReference type="Proteomes" id="UP001345827">
    <property type="component" value="Unassembled WGS sequence"/>
</dbReference>
<keyword evidence="3" id="KW-1185">Reference proteome</keyword>